<keyword evidence="1" id="KW-0808">Transferase</keyword>
<dbReference type="InterPro" id="IPR050793">
    <property type="entry name" value="CMP-NeuNAc_synthase"/>
</dbReference>
<dbReference type="PANTHER" id="PTHR21485">
    <property type="entry name" value="HAD SUPERFAMILY MEMBERS CMAS AND KDSC"/>
    <property type="match status" value="1"/>
</dbReference>
<reference evidence="1 2" key="1">
    <citation type="submission" date="2020-03" db="EMBL/GenBank/DDBJ databases">
        <title>Genomic Encyclopedia of Type Strains, Phase IV (KMG-IV): sequencing the most valuable type-strain genomes for metagenomic binning, comparative biology and taxonomic classification.</title>
        <authorList>
            <person name="Goeker M."/>
        </authorList>
    </citation>
    <scope>NUCLEOTIDE SEQUENCE [LARGE SCALE GENOMIC DNA]</scope>
    <source>
        <strain evidence="1 2">DSM 105096</strain>
    </source>
</reference>
<protein>
    <submittedName>
        <fullName evidence="1">N-acylneuraminate cytidylyltransferase</fullName>
        <ecNumber evidence="1">2.7.7.43</ecNumber>
    </submittedName>
</protein>
<comment type="caution">
    <text evidence="1">The sequence shown here is derived from an EMBL/GenBank/DDBJ whole genome shotgun (WGS) entry which is preliminary data.</text>
</comment>
<dbReference type="CDD" id="cd02513">
    <property type="entry name" value="CMP-NeuAc_Synthase"/>
    <property type="match status" value="1"/>
</dbReference>
<organism evidence="1 2">
    <name type="scientific">Neolewinella antarctica</name>
    <dbReference type="NCBI Taxonomy" id="442734"/>
    <lineage>
        <taxon>Bacteria</taxon>
        <taxon>Pseudomonadati</taxon>
        <taxon>Bacteroidota</taxon>
        <taxon>Saprospiria</taxon>
        <taxon>Saprospirales</taxon>
        <taxon>Lewinellaceae</taxon>
        <taxon>Neolewinella</taxon>
    </lineage>
</organism>
<keyword evidence="1" id="KW-0548">Nucleotidyltransferase</keyword>
<name>A0ABX0XAL9_9BACT</name>
<dbReference type="EMBL" id="JAATJH010000002">
    <property type="protein sequence ID" value="NJC26105.1"/>
    <property type="molecule type" value="Genomic_DNA"/>
</dbReference>
<dbReference type="Gene3D" id="3.90.550.10">
    <property type="entry name" value="Spore Coat Polysaccharide Biosynthesis Protein SpsA, Chain A"/>
    <property type="match status" value="1"/>
</dbReference>
<evidence type="ECO:0000313" key="2">
    <source>
        <dbReference type="Proteomes" id="UP000770785"/>
    </source>
</evidence>
<dbReference type="SUPFAM" id="SSF53448">
    <property type="entry name" value="Nucleotide-diphospho-sugar transferases"/>
    <property type="match status" value="1"/>
</dbReference>
<gene>
    <name evidence="1" type="ORF">GGR27_001604</name>
</gene>
<dbReference type="InterPro" id="IPR003329">
    <property type="entry name" value="Cytidylyl_trans"/>
</dbReference>
<sequence>MSATKPEILAIVPARGGSKGLPGKNTMKLAGHPLIAYSIKAGLDAVNVTRVIVSTDSEEIAAVALEYGAEVPFLRPPELAGDRSLDIDFWQHALNWLAENEDYRPDYVVQLRPTSPIRHPNLIDVCIDRVISTKADSLRVVTPAPATPYKMWRVNDNATRMEPLLTLDNVEEPFNQLRQTLPVVYWQIGTLDVIRTSLITDRGVLSGDHIIPYIVEGDYAVDIDQQEDFEHAQLIIETTETIRFAETST</sequence>
<dbReference type="RefSeq" id="WP_168036863.1">
    <property type="nucleotide sequence ID" value="NZ_JAATJH010000002.1"/>
</dbReference>
<dbReference type="Pfam" id="PF02348">
    <property type="entry name" value="CTP_transf_3"/>
    <property type="match status" value="1"/>
</dbReference>
<keyword evidence="2" id="KW-1185">Reference proteome</keyword>
<accession>A0ABX0XAL9</accession>
<dbReference type="GO" id="GO:0008781">
    <property type="term" value="F:N-acylneuraminate cytidylyltransferase activity"/>
    <property type="evidence" value="ECO:0007669"/>
    <property type="project" value="UniProtKB-EC"/>
</dbReference>
<proteinExistence type="predicted"/>
<dbReference type="Proteomes" id="UP000770785">
    <property type="component" value="Unassembled WGS sequence"/>
</dbReference>
<evidence type="ECO:0000313" key="1">
    <source>
        <dbReference type="EMBL" id="NJC26105.1"/>
    </source>
</evidence>
<dbReference type="PANTHER" id="PTHR21485:SF6">
    <property type="entry name" value="N-ACYLNEURAMINATE CYTIDYLYLTRANSFERASE-RELATED"/>
    <property type="match status" value="1"/>
</dbReference>
<dbReference type="EC" id="2.7.7.43" evidence="1"/>
<dbReference type="InterPro" id="IPR029044">
    <property type="entry name" value="Nucleotide-diphossugar_trans"/>
</dbReference>